<dbReference type="Pfam" id="PF02789">
    <property type="entry name" value="Peptidase_M17_N"/>
    <property type="match status" value="1"/>
</dbReference>
<evidence type="ECO:0000313" key="8">
    <source>
        <dbReference type="EMBL" id="PWW13667.1"/>
    </source>
</evidence>
<evidence type="ECO:0000256" key="3">
    <source>
        <dbReference type="ARBA" id="ARBA00022670"/>
    </source>
</evidence>
<protein>
    <submittedName>
        <fullName evidence="8">Leucyl aminopeptidase</fullName>
    </submittedName>
</protein>
<dbReference type="Gene3D" id="3.40.630.10">
    <property type="entry name" value="Zn peptidases"/>
    <property type="match status" value="1"/>
</dbReference>
<feature type="domain" description="Cytosol aminopeptidase" evidence="7">
    <location>
        <begin position="359"/>
        <end position="366"/>
    </location>
</feature>
<comment type="caution">
    <text evidence="8">The sequence shown here is derived from an EMBL/GenBank/DDBJ whole genome shotgun (WGS) entry which is preliminary data.</text>
</comment>
<evidence type="ECO:0000256" key="6">
    <source>
        <dbReference type="SAM" id="SignalP"/>
    </source>
</evidence>
<proteinExistence type="inferred from homology"/>
<keyword evidence="3" id="KW-0645">Protease</keyword>
<dbReference type="GO" id="GO:0006508">
    <property type="term" value="P:proteolysis"/>
    <property type="evidence" value="ECO:0007669"/>
    <property type="project" value="UniProtKB-KW"/>
</dbReference>
<dbReference type="GO" id="GO:0005737">
    <property type="term" value="C:cytoplasm"/>
    <property type="evidence" value="ECO:0007669"/>
    <property type="project" value="InterPro"/>
</dbReference>
<dbReference type="GO" id="GO:0030145">
    <property type="term" value="F:manganese ion binding"/>
    <property type="evidence" value="ECO:0007669"/>
    <property type="project" value="InterPro"/>
</dbReference>
<dbReference type="Pfam" id="PF00883">
    <property type="entry name" value="Peptidase_M17"/>
    <property type="match status" value="1"/>
</dbReference>
<evidence type="ECO:0000256" key="4">
    <source>
        <dbReference type="ARBA" id="ARBA00022801"/>
    </source>
</evidence>
<dbReference type="InterPro" id="IPR000819">
    <property type="entry name" value="Peptidase_M17_C"/>
</dbReference>
<dbReference type="OrthoDB" id="9809354at2"/>
<keyword evidence="5" id="KW-0464">Manganese</keyword>
<sequence>MKWLKSLALMSAMVISVVAQASPAAIKHQFTAQTKADAKVSVLLVGANQTAQVTGWSADTQAMVSAALAAKDFTGAPQQIVEILAPVGLASERLLVAGVGDSESFNRVAAEKLGAALWSYLPETADAKHAVSVDARLLNNANLVAAIAHGMDLRDYRFDRYKSDPAKTEVRHVQWAVNQAPSVADHYADYAAIAGGVFMARDIINLPGGDGYPQAIAEMVEKAVKPLGIKVTVLNPRQVERAGMGALYGVSKGSEHKAYLLALQWQGSKDAPIALVGKGNTFDTGGYNLKTSSASILRMQTDKAGGGAVIGAVMALAGQKAPVNVVAVVPLSHNLISGSALLPGDVVTAGDGTRIEVANTDAEGRLILADGIWYARDKFKPRVIADIATLTGSKVGALGTAYSAVFTEQDDVLRSMQQAGEATAELVWQLPLGPYPGIIKSNLADIANVGSPGAQAGAVFLQHFAKDTPFIHIDMAGNAYSTSANGIHPAGGNGYGVRLLTEWVKIYADIAE</sequence>
<accession>A0A317QDY0</accession>
<keyword evidence="4" id="KW-0378">Hydrolase</keyword>
<evidence type="ECO:0000256" key="1">
    <source>
        <dbReference type="ARBA" id="ARBA00009528"/>
    </source>
</evidence>
<evidence type="ECO:0000259" key="7">
    <source>
        <dbReference type="PROSITE" id="PS00631"/>
    </source>
</evidence>
<dbReference type="PANTHER" id="PTHR11963">
    <property type="entry name" value="LEUCINE AMINOPEPTIDASE-RELATED"/>
    <property type="match status" value="1"/>
</dbReference>
<evidence type="ECO:0000256" key="2">
    <source>
        <dbReference type="ARBA" id="ARBA00022438"/>
    </source>
</evidence>
<organism evidence="8 9">
    <name type="scientific">Pseudidiomarina maritima</name>
    <dbReference type="NCBI Taxonomy" id="519453"/>
    <lineage>
        <taxon>Bacteria</taxon>
        <taxon>Pseudomonadati</taxon>
        <taxon>Pseudomonadota</taxon>
        <taxon>Gammaproteobacteria</taxon>
        <taxon>Alteromonadales</taxon>
        <taxon>Idiomarinaceae</taxon>
        <taxon>Pseudidiomarina</taxon>
    </lineage>
</organism>
<evidence type="ECO:0000256" key="5">
    <source>
        <dbReference type="ARBA" id="ARBA00023211"/>
    </source>
</evidence>
<dbReference type="GO" id="GO:0070006">
    <property type="term" value="F:metalloaminopeptidase activity"/>
    <property type="evidence" value="ECO:0007669"/>
    <property type="project" value="InterPro"/>
</dbReference>
<dbReference type="RefSeq" id="WP_110075651.1">
    <property type="nucleotide sequence ID" value="NZ_QGTT01000005.1"/>
</dbReference>
<feature type="signal peptide" evidence="6">
    <location>
        <begin position="1"/>
        <end position="21"/>
    </location>
</feature>
<dbReference type="EMBL" id="QGTT01000005">
    <property type="protein sequence ID" value="PWW13667.1"/>
    <property type="molecule type" value="Genomic_DNA"/>
</dbReference>
<name>A0A317QDY0_9GAMM</name>
<keyword evidence="9" id="KW-1185">Reference proteome</keyword>
<dbReference type="InterPro" id="IPR011356">
    <property type="entry name" value="Leucine_aapep/pepB"/>
</dbReference>
<dbReference type="Proteomes" id="UP000246964">
    <property type="component" value="Unassembled WGS sequence"/>
</dbReference>
<gene>
    <name evidence="8" type="ORF">DET45_10512</name>
</gene>
<evidence type="ECO:0000313" key="9">
    <source>
        <dbReference type="Proteomes" id="UP000246964"/>
    </source>
</evidence>
<comment type="similarity">
    <text evidence="1">Belongs to the peptidase M17 family.</text>
</comment>
<keyword evidence="6" id="KW-0732">Signal</keyword>
<reference evidence="8 9" key="1">
    <citation type="submission" date="2018-05" db="EMBL/GenBank/DDBJ databases">
        <title>Freshwater and sediment microbial communities from various areas in North America, analyzing microbe dynamics in response to fracking.</title>
        <authorList>
            <person name="Lamendella R."/>
        </authorList>
    </citation>
    <scope>NUCLEOTIDE SEQUENCE [LARGE SCALE GENOMIC DNA]</scope>
    <source>
        <strain evidence="8 9">125B1</strain>
    </source>
</reference>
<dbReference type="SUPFAM" id="SSF53187">
    <property type="entry name" value="Zn-dependent exopeptidases"/>
    <property type="match status" value="1"/>
</dbReference>
<dbReference type="AlphaFoldDB" id="A0A317QDY0"/>
<dbReference type="Gene3D" id="3.40.220.10">
    <property type="entry name" value="Leucine Aminopeptidase, subunit E, domain 1"/>
    <property type="match status" value="1"/>
</dbReference>
<keyword evidence="2 8" id="KW-0031">Aminopeptidase</keyword>
<dbReference type="PROSITE" id="PS00631">
    <property type="entry name" value="CYTOSOL_AP"/>
    <property type="match status" value="1"/>
</dbReference>
<dbReference type="InterPro" id="IPR043472">
    <property type="entry name" value="Macro_dom-like"/>
</dbReference>
<feature type="chain" id="PRO_5016429065" evidence="6">
    <location>
        <begin position="22"/>
        <end position="512"/>
    </location>
</feature>
<dbReference type="InterPro" id="IPR008283">
    <property type="entry name" value="Peptidase_M17_N"/>
</dbReference>
<dbReference type="CDD" id="cd00433">
    <property type="entry name" value="Peptidase_M17"/>
    <property type="match status" value="1"/>
</dbReference>
<dbReference type="PRINTS" id="PR00481">
    <property type="entry name" value="LAMNOPPTDASE"/>
</dbReference>
<dbReference type="PANTHER" id="PTHR11963:SF23">
    <property type="entry name" value="CYTOSOL AMINOPEPTIDASE"/>
    <property type="match status" value="1"/>
</dbReference>
<dbReference type="SUPFAM" id="SSF52949">
    <property type="entry name" value="Macro domain-like"/>
    <property type="match status" value="1"/>
</dbReference>